<dbReference type="EMBL" id="CP042831">
    <property type="protein sequence ID" value="QEE48303.1"/>
    <property type="molecule type" value="Genomic_DNA"/>
</dbReference>
<evidence type="ECO:0000313" key="2">
    <source>
        <dbReference type="Proteomes" id="UP000321222"/>
    </source>
</evidence>
<evidence type="ECO:0000313" key="1">
    <source>
        <dbReference type="EMBL" id="QEE48303.1"/>
    </source>
</evidence>
<organism evidence="1 2">
    <name type="scientific">Flavobacterium alkalisoli</name>
    <dbReference type="NCBI Taxonomy" id="2602769"/>
    <lineage>
        <taxon>Bacteria</taxon>
        <taxon>Pseudomonadati</taxon>
        <taxon>Bacteroidota</taxon>
        <taxon>Flavobacteriia</taxon>
        <taxon>Flavobacteriales</taxon>
        <taxon>Flavobacteriaceae</taxon>
        <taxon>Flavobacterium</taxon>
    </lineage>
</organism>
<accession>A0A5B9FM40</accession>
<name>A0A5B9FM40_9FLAO</name>
<dbReference type="OrthoDB" id="1336645at2"/>
<proteinExistence type="predicted"/>
<dbReference type="KEGG" id="fak:FUA48_01535"/>
<reference evidence="1 2" key="1">
    <citation type="submission" date="2019-08" db="EMBL/GenBank/DDBJ databases">
        <title>Flavobacterium alkalisoli sp. nov., isolated from rhizosphere soil of Suaeda salsa.</title>
        <authorList>
            <person name="Sun J.-Q."/>
            <person name="Xu L."/>
        </authorList>
    </citation>
    <scope>NUCLEOTIDE SEQUENCE [LARGE SCALE GENOMIC DNA]</scope>
    <source>
        <strain evidence="1 2">XS-5</strain>
    </source>
</reference>
<dbReference type="AlphaFoldDB" id="A0A5B9FM40"/>
<protein>
    <recommendedName>
        <fullName evidence="3">Universal stress protein</fullName>
    </recommendedName>
</protein>
<keyword evidence="2" id="KW-1185">Reference proteome</keyword>
<sequence length="205" mass="23209">MLLQKIPDTYSASQFLRETSPMYTAAQSEIIQKCRETVANTHNCRLVIHNQYGISGPLLKNLMEYLATDLVILTPSYKAEKNSLHSYCIQLLLNSKYPLLHLSNNPEENDFNKALYLEHSKIELGINDVQKIVSEQFSFKIVSQARIEESLEEMAAQITETISKNNIDILIEARKSAKRSLSRKAQPVNHNLGLPVLSVYAEVST</sequence>
<gene>
    <name evidence="1" type="ORF">FUA48_01535</name>
</gene>
<dbReference type="Proteomes" id="UP000321222">
    <property type="component" value="Chromosome"/>
</dbReference>
<evidence type="ECO:0008006" key="3">
    <source>
        <dbReference type="Google" id="ProtNLM"/>
    </source>
</evidence>